<comment type="caution">
    <text evidence="2">The sequence shown here is derived from an EMBL/GenBank/DDBJ whole genome shotgun (WGS) entry which is preliminary data.</text>
</comment>
<feature type="transmembrane region" description="Helical" evidence="1">
    <location>
        <begin position="162"/>
        <end position="182"/>
    </location>
</feature>
<sequence length="188" mass="21112">MVVVFLFIFLVTFVYYGGVLHLGHYFLDHGLYLHGHGGGGLGHYGHYLGHVHGVHLVHLGHYGHYLGHVHGVHLVHLLGLYLGLLLGHLLLFFLYLGLLHLLLFFLYLGLLLHLGHYFLDHGGGHCLGGVLDLYLHGFLGGVGGVFYYGGGHFGGVLHDYYLFLYLYFFHLHFQSYPTGYVLSVRKSC</sequence>
<protein>
    <submittedName>
        <fullName evidence="2">Uncharacterized protein</fullName>
    </submittedName>
</protein>
<keyword evidence="1" id="KW-0472">Membrane</keyword>
<keyword evidence="1" id="KW-1133">Transmembrane helix</keyword>
<evidence type="ECO:0000313" key="3">
    <source>
        <dbReference type="Proteomes" id="UP000663887"/>
    </source>
</evidence>
<evidence type="ECO:0000313" key="2">
    <source>
        <dbReference type="EMBL" id="CAF2217221.1"/>
    </source>
</evidence>
<feature type="transmembrane region" description="Helical" evidence="1">
    <location>
        <begin position="131"/>
        <end position="150"/>
    </location>
</feature>
<dbReference type="AlphaFoldDB" id="A0A816ZK61"/>
<accession>A0A816ZK61</accession>
<dbReference type="EMBL" id="CAJNRG010017136">
    <property type="protein sequence ID" value="CAF2217221.1"/>
    <property type="molecule type" value="Genomic_DNA"/>
</dbReference>
<gene>
    <name evidence="2" type="ORF">XDN619_LOCUS33605</name>
</gene>
<evidence type="ECO:0000256" key="1">
    <source>
        <dbReference type="SAM" id="Phobius"/>
    </source>
</evidence>
<reference evidence="2" key="1">
    <citation type="submission" date="2021-02" db="EMBL/GenBank/DDBJ databases">
        <authorList>
            <person name="Nowell W R."/>
        </authorList>
    </citation>
    <scope>NUCLEOTIDE SEQUENCE</scope>
</reference>
<name>A0A816ZK61_9BILA</name>
<feature type="transmembrane region" description="Helical" evidence="1">
    <location>
        <begin position="101"/>
        <end position="119"/>
    </location>
</feature>
<proteinExistence type="predicted"/>
<feature type="transmembrane region" description="Helical" evidence="1">
    <location>
        <begin position="74"/>
        <end position="95"/>
    </location>
</feature>
<organism evidence="2 3">
    <name type="scientific">Rotaria magnacalcarata</name>
    <dbReference type="NCBI Taxonomy" id="392030"/>
    <lineage>
        <taxon>Eukaryota</taxon>
        <taxon>Metazoa</taxon>
        <taxon>Spiralia</taxon>
        <taxon>Gnathifera</taxon>
        <taxon>Rotifera</taxon>
        <taxon>Eurotatoria</taxon>
        <taxon>Bdelloidea</taxon>
        <taxon>Philodinida</taxon>
        <taxon>Philodinidae</taxon>
        <taxon>Rotaria</taxon>
    </lineage>
</organism>
<dbReference type="Proteomes" id="UP000663887">
    <property type="component" value="Unassembled WGS sequence"/>
</dbReference>
<feature type="transmembrane region" description="Helical" evidence="1">
    <location>
        <begin position="6"/>
        <end position="27"/>
    </location>
</feature>
<keyword evidence="1" id="KW-0812">Transmembrane</keyword>